<dbReference type="GO" id="GO:0008757">
    <property type="term" value="F:S-adenosylmethionine-dependent methyltransferase activity"/>
    <property type="evidence" value="ECO:0007669"/>
    <property type="project" value="InterPro"/>
</dbReference>
<dbReference type="CDD" id="cd02440">
    <property type="entry name" value="AdoMet_MTases"/>
    <property type="match status" value="1"/>
</dbReference>
<dbReference type="AlphaFoldDB" id="A0A0V8HK17"/>
<reference evidence="3" key="1">
    <citation type="submission" date="2016-08" db="EMBL/GenBank/DDBJ databases">
        <authorList>
            <person name="Varghese N."/>
            <person name="Submissions Spin"/>
        </authorList>
    </citation>
    <scope>NUCLEOTIDE SEQUENCE [LARGE SCALE GENOMIC DNA]</scope>
    <source>
        <strain evidence="3">SGD-1123</strain>
    </source>
</reference>
<dbReference type="EMBL" id="FMAU01000002">
    <property type="protein sequence ID" value="SCC09116.1"/>
    <property type="molecule type" value="Genomic_DNA"/>
</dbReference>
<sequence length="243" mass="28122">MSDSIQHTYNRLAETYQHDIDKASPYNAYYERPAMIAELPGKLEGYSILDAGCAAGWYTQYFASQGAKVTGIDISPEMVKAAKVRVGDSAQVLCQDLQKPLPFEADSFDIIVSSLTLHYFENWDDTFKEFNRVLKPGGTFLFSIHHPFMDFTRNNCEDYFTSETITETWKKPHITIDVTFFRKPLGRVLNDTTHYFHLERFVEPQPTEKMKSIKEKSYRYLMTHPHFLIVKAKSKKASTKEVF</sequence>
<keyword evidence="2" id="KW-0808">Transferase</keyword>
<name>A0A0V8HK17_9BACI</name>
<protein>
    <submittedName>
        <fullName evidence="2">Methyltransferase domain-containing protein</fullName>
    </submittedName>
</protein>
<dbReference type="GO" id="GO:0032259">
    <property type="term" value="P:methylation"/>
    <property type="evidence" value="ECO:0007669"/>
    <property type="project" value="UniProtKB-KW"/>
</dbReference>
<dbReference type="InterPro" id="IPR013216">
    <property type="entry name" value="Methyltransf_11"/>
</dbReference>
<dbReference type="PANTHER" id="PTHR42912:SF93">
    <property type="entry name" value="N6-ADENOSINE-METHYLTRANSFERASE TMT1A"/>
    <property type="match status" value="1"/>
</dbReference>
<dbReference type="Proteomes" id="UP000181997">
    <property type="component" value="Unassembled WGS sequence"/>
</dbReference>
<evidence type="ECO:0000259" key="1">
    <source>
        <dbReference type="Pfam" id="PF08241"/>
    </source>
</evidence>
<proteinExistence type="predicted"/>
<evidence type="ECO:0000313" key="2">
    <source>
        <dbReference type="EMBL" id="SCC09116.1"/>
    </source>
</evidence>
<dbReference type="PANTHER" id="PTHR42912">
    <property type="entry name" value="METHYLTRANSFERASE"/>
    <property type="match status" value="1"/>
</dbReference>
<dbReference type="InterPro" id="IPR050508">
    <property type="entry name" value="Methyltransf_Superfamily"/>
</dbReference>
<gene>
    <name evidence="2" type="ORF">GA0061094_2421</name>
</gene>
<dbReference type="InterPro" id="IPR029063">
    <property type="entry name" value="SAM-dependent_MTases_sf"/>
</dbReference>
<evidence type="ECO:0000313" key="3">
    <source>
        <dbReference type="Proteomes" id="UP000181997"/>
    </source>
</evidence>
<dbReference type="OrthoDB" id="9791837at2"/>
<accession>A0A0V8HK17</accession>
<dbReference type="RefSeq" id="WP_058298569.1">
    <property type="nucleotide sequence ID" value="NZ_FMAU01000002.1"/>
</dbReference>
<feature type="domain" description="Methyltransferase type 11" evidence="1">
    <location>
        <begin position="49"/>
        <end position="142"/>
    </location>
</feature>
<keyword evidence="2" id="KW-0489">Methyltransferase</keyword>
<dbReference type="SUPFAM" id="SSF53335">
    <property type="entry name" value="S-adenosyl-L-methionine-dependent methyltransferases"/>
    <property type="match status" value="1"/>
</dbReference>
<dbReference type="Pfam" id="PF08241">
    <property type="entry name" value="Methyltransf_11"/>
    <property type="match status" value="1"/>
</dbReference>
<dbReference type="Gene3D" id="3.40.50.150">
    <property type="entry name" value="Vaccinia Virus protein VP39"/>
    <property type="match status" value="1"/>
</dbReference>
<keyword evidence="3" id="KW-1185">Reference proteome</keyword>
<organism evidence="2 3">
    <name type="scientific">[Bacillus] enclensis</name>
    <dbReference type="NCBI Taxonomy" id="1402860"/>
    <lineage>
        <taxon>Bacteria</taxon>
        <taxon>Bacillati</taxon>
        <taxon>Bacillota</taxon>
        <taxon>Bacilli</taxon>
        <taxon>Bacillales</taxon>
        <taxon>Bacillaceae</taxon>
        <taxon>Rossellomorea</taxon>
    </lineage>
</organism>